<sequence>MGRLMQTLEHKDPCCRQDGFEYIDRLHYEVNVPLRLYLSFMKPLLTHATPSLEQTLPPHCLPFARMFTSTKQSTAAKKEISNESSPSDTMNIVDGLLVLMCNSISALSGTVLYCTKCELPLESLTTSKKMFQDFSITPDSIPYPHTNHSMI</sequence>
<reference evidence="2" key="2">
    <citation type="journal article" date="2016" name="Sci. Rep.">
        <title>Dictyocaulus viviparus genome, variome and transcriptome elucidate lungworm biology and support future intervention.</title>
        <authorList>
            <person name="McNulty S.N."/>
            <person name="Strube C."/>
            <person name="Rosa B.A."/>
            <person name="Martin J.C."/>
            <person name="Tyagi R."/>
            <person name="Choi Y.J."/>
            <person name="Wang Q."/>
            <person name="Hallsworth Pepin K."/>
            <person name="Zhang X."/>
            <person name="Ozersky P."/>
            <person name="Wilson R.K."/>
            <person name="Sternberg P.W."/>
            <person name="Gasser R.B."/>
            <person name="Mitreva M."/>
        </authorList>
    </citation>
    <scope>NUCLEOTIDE SEQUENCE [LARGE SCALE GENOMIC DNA]</scope>
    <source>
        <strain evidence="2">HannoverDv2000</strain>
    </source>
</reference>
<dbReference type="STRING" id="29172.A0A0D8X870"/>
<evidence type="ECO:0000313" key="1">
    <source>
        <dbReference type="EMBL" id="KJH40755.1"/>
    </source>
</evidence>
<name>A0A0D8X870_DICVI</name>
<protein>
    <submittedName>
        <fullName evidence="1">Uncharacterized protein</fullName>
    </submittedName>
</protein>
<dbReference type="OrthoDB" id="196264at2759"/>
<proteinExistence type="predicted"/>
<gene>
    <name evidence="1" type="ORF">DICVIV_13281</name>
</gene>
<reference evidence="1 2" key="1">
    <citation type="submission" date="2013-11" db="EMBL/GenBank/DDBJ databases">
        <title>Draft genome of the bovine lungworm Dictyocaulus viviparus.</title>
        <authorList>
            <person name="Mitreva M."/>
        </authorList>
    </citation>
    <scope>NUCLEOTIDE SEQUENCE [LARGE SCALE GENOMIC DNA]</scope>
    <source>
        <strain evidence="1 2">HannoverDv2000</strain>
    </source>
</reference>
<accession>A0A0D8X870</accession>
<evidence type="ECO:0000313" key="2">
    <source>
        <dbReference type="Proteomes" id="UP000053766"/>
    </source>
</evidence>
<organism evidence="1 2">
    <name type="scientific">Dictyocaulus viviparus</name>
    <name type="common">Bovine lungworm</name>
    <dbReference type="NCBI Taxonomy" id="29172"/>
    <lineage>
        <taxon>Eukaryota</taxon>
        <taxon>Metazoa</taxon>
        <taxon>Ecdysozoa</taxon>
        <taxon>Nematoda</taxon>
        <taxon>Chromadorea</taxon>
        <taxon>Rhabditida</taxon>
        <taxon>Rhabditina</taxon>
        <taxon>Rhabditomorpha</taxon>
        <taxon>Strongyloidea</taxon>
        <taxon>Metastrongylidae</taxon>
        <taxon>Dictyocaulus</taxon>
    </lineage>
</organism>
<dbReference type="EMBL" id="KN717026">
    <property type="protein sequence ID" value="KJH40755.1"/>
    <property type="molecule type" value="Genomic_DNA"/>
</dbReference>
<keyword evidence="2" id="KW-1185">Reference proteome</keyword>
<dbReference type="Proteomes" id="UP000053766">
    <property type="component" value="Unassembled WGS sequence"/>
</dbReference>
<dbReference type="AlphaFoldDB" id="A0A0D8X870"/>